<dbReference type="AlphaFoldDB" id="S8G4D5"/>
<evidence type="ECO:0000256" key="2">
    <source>
        <dbReference type="SAM" id="SignalP"/>
    </source>
</evidence>
<dbReference type="EMBL" id="KE504124">
    <property type="protein sequence ID" value="EPT05105.1"/>
    <property type="molecule type" value="Genomic_DNA"/>
</dbReference>
<dbReference type="OrthoDB" id="3270460at2759"/>
<feature type="compositionally biased region" description="Polar residues" evidence="1">
    <location>
        <begin position="251"/>
        <end position="260"/>
    </location>
</feature>
<evidence type="ECO:0000256" key="1">
    <source>
        <dbReference type="SAM" id="MobiDB-lite"/>
    </source>
</evidence>
<evidence type="ECO:0000313" key="4">
    <source>
        <dbReference type="Proteomes" id="UP000015241"/>
    </source>
</evidence>
<organism evidence="3 4">
    <name type="scientific">Fomitopsis schrenkii</name>
    <name type="common">Brown rot fungus</name>
    <dbReference type="NCBI Taxonomy" id="2126942"/>
    <lineage>
        <taxon>Eukaryota</taxon>
        <taxon>Fungi</taxon>
        <taxon>Dikarya</taxon>
        <taxon>Basidiomycota</taxon>
        <taxon>Agaricomycotina</taxon>
        <taxon>Agaricomycetes</taxon>
        <taxon>Polyporales</taxon>
        <taxon>Fomitopsis</taxon>
    </lineage>
</organism>
<proteinExistence type="predicted"/>
<feature type="chain" id="PRO_5004564262" evidence="2">
    <location>
        <begin position="22"/>
        <end position="511"/>
    </location>
</feature>
<reference evidence="3 4" key="1">
    <citation type="journal article" date="2012" name="Science">
        <title>The Paleozoic origin of enzymatic lignin decomposition reconstructed from 31 fungal genomes.</title>
        <authorList>
            <person name="Floudas D."/>
            <person name="Binder M."/>
            <person name="Riley R."/>
            <person name="Barry K."/>
            <person name="Blanchette R.A."/>
            <person name="Henrissat B."/>
            <person name="Martinez A.T."/>
            <person name="Otillar R."/>
            <person name="Spatafora J.W."/>
            <person name="Yadav J.S."/>
            <person name="Aerts A."/>
            <person name="Benoit I."/>
            <person name="Boyd A."/>
            <person name="Carlson A."/>
            <person name="Copeland A."/>
            <person name="Coutinho P.M."/>
            <person name="de Vries R.P."/>
            <person name="Ferreira P."/>
            <person name="Findley K."/>
            <person name="Foster B."/>
            <person name="Gaskell J."/>
            <person name="Glotzer D."/>
            <person name="Gorecki P."/>
            <person name="Heitman J."/>
            <person name="Hesse C."/>
            <person name="Hori C."/>
            <person name="Igarashi K."/>
            <person name="Jurgens J.A."/>
            <person name="Kallen N."/>
            <person name="Kersten P."/>
            <person name="Kohler A."/>
            <person name="Kuees U."/>
            <person name="Kumar T.K.A."/>
            <person name="Kuo A."/>
            <person name="LaButti K."/>
            <person name="Larrondo L.F."/>
            <person name="Lindquist E."/>
            <person name="Ling A."/>
            <person name="Lombard V."/>
            <person name="Lucas S."/>
            <person name="Lundell T."/>
            <person name="Martin R."/>
            <person name="McLaughlin D.J."/>
            <person name="Morgenstern I."/>
            <person name="Morin E."/>
            <person name="Murat C."/>
            <person name="Nagy L.G."/>
            <person name="Nolan M."/>
            <person name="Ohm R.A."/>
            <person name="Patyshakuliyeva A."/>
            <person name="Rokas A."/>
            <person name="Ruiz-Duenas F.J."/>
            <person name="Sabat G."/>
            <person name="Salamov A."/>
            <person name="Samejima M."/>
            <person name="Schmutz J."/>
            <person name="Slot J.C."/>
            <person name="St John F."/>
            <person name="Stenlid J."/>
            <person name="Sun H."/>
            <person name="Sun S."/>
            <person name="Syed K."/>
            <person name="Tsang A."/>
            <person name="Wiebenga A."/>
            <person name="Young D."/>
            <person name="Pisabarro A."/>
            <person name="Eastwood D.C."/>
            <person name="Martin F."/>
            <person name="Cullen D."/>
            <person name="Grigoriev I.V."/>
            <person name="Hibbett D.S."/>
        </authorList>
    </citation>
    <scope>NUCLEOTIDE SEQUENCE</scope>
    <source>
        <strain evidence="4">FP-58527</strain>
    </source>
</reference>
<dbReference type="InParanoid" id="S8G4D5"/>
<dbReference type="eggNOG" id="ENOG502RC8H">
    <property type="taxonomic scope" value="Eukaryota"/>
</dbReference>
<keyword evidence="4" id="KW-1185">Reference proteome</keyword>
<dbReference type="Proteomes" id="UP000015241">
    <property type="component" value="Unassembled WGS sequence"/>
</dbReference>
<evidence type="ECO:0000313" key="3">
    <source>
        <dbReference type="EMBL" id="EPT05105.1"/>
    </source>
</evidence>
<feature type="region of interest" description="Disordered" evidence="1">
    <location>
        <begin position="147"/>
        <end position="266"/>
    </location>
</feature>
<feature type="compositionally biased region" description="Polar residues" evidence="1">
    <location>
        <begin position="173"/>
        <end position="182"/>
    </location>
</feature>
<gene>
    <name evidence="3" type="ORF">FOMPIDRAFT_1013467</name>
</gene>
<protein>
    <submittedName>
        <fullName evidence="3">Uncharacterized protein</fullName>
    </submittedName>
</protein>
<accession>S8G4D5</accession>
<sequence length="511" mass="56582">MTILLMLGVLTLLCVVLVCHSGWSPSGGSASPPNEELFKYIATRLTAVWTFRFLPGSEIPTPTFDIASWMFHAFQAPLYLNDNALPLANADDWNLAVFNQHAGVTWRGDIVILRMSRTNTHRFVNMRAGDAARSKLLVQMMPSSKSVYPITMNPSARRSARMVTKRGPDRSPSVEQTQAKSPTTEDTRATSMLTPPPSSPPNDQDDRESTLSGEADRRDTSNVSTVPSPDKEEPLVVADVTSVPAAGVNPSRGNGQQTLKSAAGSKAVNSAKEIVQLVSRINEPWGPELKVRLRSIIESSDVPNMRYNIYDPPKAPFSWKRSESDNNAQRLVIGDKVPRFWIVGEVAKDGAWLIGKGNSALKQVSMAIYPIRAGEYNKWLSFLDELGGLRMEELRKAGKIVASRRMTHRSKGETDAIPLNFDQCYDAQTALRPYERMDTYPKANVGVNDVVLIEVHVTRWQCNRSGKTVYNAGWEVYRVGFELVAVSQLFSGPDETPPAFVSNTSNDSFEF</sequence>
<keyword evidence="2" id="KW-0732">Signal</keyword>
<dbReference type="HOGENOM" id="CLU_533204_0_0_1"/>
<feature type="compositionally biased region" description="Polar residues" evidence="1">
    <location>
        <begin position="147"/>
        <end position="156"/>
    </location>
</feature>
<feature type="signal peptide" evidence="2">
    <location>
        <begin position="1"/>
        <end position="21"/>
    </location>
</feature>
<name>S8G4D5_FOMSC</name>